<comment type="caution">
    <text evidence="4">The sequence shown here is derived from an EMBL/GenBank/DDBJ whole genome shotgun (WGS) entry which is preliminary data.</text>
</comment>
<reference evidence="4 5" key="1">
    <citation type="submission" date="2021-06" db="EMBL/GenBank/DDBJ databases">
        <authorList>
            <person name="Sun Q."/>
            <person name="Li D."/>
        </authorList>
    </citation>
    <scope>NUCLEOTIDE SEQUENCE [LARGE SCALE GENOMIC DNA]</scope>
    <source>
        <strain evidence="4 5">MSJ-1</strain>
    </source>
</reference>
<evidence type="ECO:0000256" key="1">
    <source>
        <dbReference type="HAMAP-Rule" id="MF_00095"/>
    </source>
</evidence>
<dbReference type="Pfam" id="PF17746">
    <property type="entry name" value="SfsA_N"/>
    <property type="match status" value="1"/>
</dbReference>
<evidence type="ECO:0000259" key="2">
    <source>
        <dbReference type="Pfam" id="PF03749"/>
    </source>
</evidence>
<sequence>MKYKSIMSATFLYRKNRFISVCKKGFLELEVYVPNTGRCNELLIHGTKVYLAYNDNPNRKTSYTLIMVQKGDKLINIDSQAPNTLVEEGLNNGKIDIGFSPTYIKREYTHGDSRFDFYIEGKNKKILLEVKGVTLENCGITAFPDAPTKRGLKHIKGLVNSQDEYEAYIVFVIQMEDAKIFTPNYVTDKDFSETLKNAKENGVNIIAYNCEVFKNEINIKEEIPVDLEEIWNLDLQNQKTNLK</sequence>
<evidence type="ECO:0000259" key="3">
    <source>
        <dbReference type="Pfam" id="PF17746"/>
    </source>
</evidence>
<evidence type="ECO:0000313" key="4">
    <source>
        <dbReference type="EMBL" id="MBU5669435.1"/>
    </source>
</evidence>
<name>A0ABS6FJQ5_9FIRM</name>
<dbReference type="EMBL" id="JAHLQO010000004">
    <property type="protein sequence ID" value="MBU5669435.1"/>
    <property type="molecule type" value="Genomic_DNA"/>
</dbReference>
<organism evidence="4 5">
    <name type="scientific">Peptoniphilus ovalis</name>
    <dbReference type="NCBI Taxonomy" id="2841503"/>
    <lineage>
        <taxon>Bacteria</taxon>
        <taxon>Bacillati</taxon>
        <taxon>Bacillota</taxon>
        <taxon>Tissierellia</taxon>
        <taxon>Tissierellales</taxon>
        <taxon>Peptoniphilaceae</taxon>
        <taxon>Peptoniphilus</taxon>
    </lineage>
</organism>
<accession>A0ABS6FJQ5</accession>
<feature type="domain" description="Sugar fermentation stimulation protein C-terminal" evidence="2">
    <location>
        <begin position="80"/>
        <end position="214"/>
    </location>
</feature>
<comment type="similarity">
    <text evidence="1">Belongs to the SfsA family.</text>
</comment>
<evidence type="ECO:0000313" key="5">
    <source>
        <dbReference type="Proteomes" id="UP000783742"/>
    </source>
</evidence>
<dbReference type="InterPro" id="IPR040452">
    <property type="entry name" value="SfsA_C"/>
</dbReference>
<gene>
    <name evidence="1 4" type="primary">sfsA</name>
    <name evidence="4" type="ORF">KQI68_06240</name>
</gene>
<protein>
    <recommendedName>
        <fullName evidence="1">Sugar fermentation stimulation protein homolog</fullName>
    </recommendedName>
</protein>
<proteinExistence type="inferred from homology"/>
<dbReference type="InterPro" id="IPR005224">
    <property type="entry name" value="SfsA"/>
</dbReference>
<dbReference type="Pfam" id="PF03749">
    <property type="entry name" value="SfsA"/>
    <property type="match status" value="1"/>
</dbReference>
<dbReference type="InterPro" id="IPR041465">
    <property type="entry name" value="SfsA_N"/>
</dbReference>
<dbReference type="HAMAP" id="MF_00095">
    <property type="entry name" value="SfsA"/>
    <property type="match status" value="1"/>
</dbReference>
<keyword evidence="5" id="KW-1185">Reference proteome</keyword>
<feature type="domain" description="SfsA N-terminal OB" evidence="3">
    <location>
        <begin position="13"/>
        <end position="77"/>
    </location>
</feature>
<dbReference type="Proteomes" id="UP000783742">
    <property type="component" value="Unassembled WGS sequence"/>
</dbReference>
<dbReference type="PANTHER" id="PTHR30545">
    <property type="entry name" value="SUGAR FERMENTATION STIMULATION PROTEIN A"/>
    <property type="match status" value="1"/>
</dbReference>
<dbReference type="RefSeq" id="WP_216549268.1">
    <property type="nucleotide sequence ID" value="NZ_JAHLQO010000004.1"/>
</dbReference>
<dbReference type="PANTHER" id="PTHR30545:SF2">
    <property type="entry name" value="SUGAR FERMENTATION STIMULATION PROTEIN A"/>
    <property type="match status" value="1"/>
</dbReference>
<dbReference type="CDD" id="cd22359">
    <property type="entry name" value="SfsA-like_bacterial"/>
    <property type="match status" value="1"/>
</dbReference>
<dbReference type="NCBIfam" id="TIGR00230">
    <property type="entry name" value="sfsA"/>
    <property type="match status" value="1"/>
</dbReference>